<keyword evidence="2" id="KW-1185">Reference proteome</keyword>
<protein>
    <submittedName>
        <fullName evidence="1">YkgJ family cysteine cluster protein</fullName>
    </submittedName>
</protein>
<proteinExistence type="predicted"/>
<dbReference type="PANTHER" id="PTHR36931:SF1">
    <property type="entry name" value="UPF0153 PROTEIN YEIW"/>
    <property type="match status" value="1"/>
</dbReference>
<dbReference type="Proteomes" id="UP001179830">
    <property type="component" value="Chromosome"/>
</dbReference>
<dbReference type="Pfam" id="PF03692">
    <property type="entry name" value="CxxCxxCC"/>
    <property type="match status" value="1"/>
</dbReference>
<name>A0ABY8LKC1_9GAMM</name>
<evidence type="ECO:0000313" key="1">
    <source>
        <dbReference type="EMBL" id="WGI23762.1"/>
    </source>
</evidence>
<sequence>MSEECRAGCGACCIAPSISSAIPGMPEGKPAGVRCVQLDEDNLCRLFGDPSRPKVCERFHFDASVCGEHREEALATLTWLEQDTR</sequence>
<gene>
    <name evidence="1" type="ORF">QEN58_10410</name>
</gene>
<dbReference type="RefSeq" id="WP_280103607.1">
    <property type="nucleotide sequence ID" value="NZ_CP122961.1"/>
</dbReference>
<accession>A0ABY8LKC1</accession>
<dbReference type="InterPro" id="IPR005358">
    <property type="entry name" value="Puta_zinc/iron-chelating_dom"/>
</dbReference>
<dbReference type="PANTHER" id="PTHR36931">
    <property type="entry name" value="UPF0153 PROTEIN YEIW"/>
    <property type="match status" value="1"/>
</dbReference>
<dbReference type="EMBL" id="CP122961">
    <property type="protein sequence ID" value="WGI23762.1"/>
    <property type="molecule type" value="Genomic_DNA"/>
</dbReference>
<reference evidence="1" key="1">
    <citation type="submission" date="2023-04" db="EMBL/GenBank/DDBJ databases">
        <title>Complete genome sequence of Halomonas alkaliantarctica MSP3 isolated from marine sediment, Jeju Island.</title>
        <authorList>
            <person name="Park S.-J."/>
        </authorList>
    </citation>
    <scope>NUCLEOTIDE SEQUENCE</scope>
    <source>
        <strain evidence="1">MSP3</strain>
    </source>
</reference>
<evidence type="ECO:0000313" key="2">
    <source>
        <dbReference type="Proteomes" id="UP001179830"/>
    </source>
</evidence>
<organism evidence="1 2">
    <name type="scientific">Halomonas alkaliantarctica</name>
    <dbReference type="NCBI Taxonomy" id="232346"/>
    <lineage>
        <taxon>Bacteria</taxon>
        <taxon>Pseudomonadati</taxon>
        <taxon>Pseudomonadota</taxon>
        <taxon>Gammaproteobacteria</taxon>
        <taxon>Oceanospirillales</taxon>
        <taxon>Halomonadaceae</taxon>
        <taxon>Halomonas</taxon>
    </lineage>
</organism>
<dbReference type="InterPro" id="IPR052572">
    <property type="entry name" value="UPF0153_domain"/>
</dbReference>